<keyword evidence="1" id="KW-1133">Transmembrane helix</keyword>
<comment type="caution">
    <text evidence="2">The sequence shown here is derived from an EMBL/GenBank/DDBJ whole genome shotgun (WGS) entry which is preliminary data.</text>
</comment>
<dbReference type="EMBL" id="JBHSZV010000004">
    <property type="protein sequence ID" value="MFC7060592.1"/>
    <property type="molecule type" value="Genomic_DNA"/>
</dbReference>
<accession>A0ABW2EH87</accession>
<organism evidence="2 3">
    <name type="scientific">Halobacillus seohaensis</name>
    <dbReference type="NCBI Taxonomy" id="447421"/>
    <lineage>
        <taxon>Bacteria</taxon>
        <taxon>Bacillati</taxon>
        <taxon>Bacillota</taxon>
        <taxon>Bacilli</taxon>
        <taxon>Bacillales</taxon>
        <taxon>Bacillaceae</taxon>
        <taxon>Halobacillus</taxon>
    </lineage>
</organism>
<keyword evidence="1" id="KW-0472">Membrane</keyword>
<evidence type="ECO:0000313" key="3">
    <source>
        <dbReference type="Proteomes" id="UP001596410"/>
    </source>
</evidence>
<feature type="transmembrane region" description="Helical" evidence="1">
    <location>
        <begin position="33"/>
        <end position="54"/>
    </location>
</feature>
<reference evidence="3" key="1">
    <citation type="journal article" date="2019" name="Int. J. Syst. Evol. Microbiol.">
        <title>The Global Catalogue of Microorganisms (GCM) 10K type strain sequencing project: providing services to taxonomists for standard genome sequencing and annotation.</title>
        <authorList>
            <consortium name="The Broad Institute Genomics Platform"/>
            <consortium name="The Broad Institute Genome Sequencing Center for Infectious Disease"/>
            <person name="Wu L."/>
            <person name="Ma J."/>
        </authorList>
    </citation>
    <scope>NUCLEOTIDE SEQUENCE [LARGE SCALE GENOMIC DNA]</scope>
    <source>
        <strain evidence="3">CGMCC 4.1621</strain>
    </source>
</reference>
<gene>
    <name evidence="2" type="primary">spoIIIAF</name>
    <name evidence="2" type="ORF">ACFQIC_01725</name>
</gene>
<feature type="transmembrane region" description="Helical" evidence="1">
    <location>
        <begin position="7"/>
        <end position="27"/>
    </location>
</feature>
<proteinExistence type="predicted"/>
<dbReference type="NCBIfam" id="TIGR02896">
    <property type="entry name" value="spore_III_AF"/>
    <property type="match status" value="1"/>
</dbReference>
<name>A0ABW2EH87_9BACI</name>
<protein>
    <submittedName>
        <fullName evidence="2">Stage III sporulation protein AF</fullName>
    </submittedName>
</protein>
<evidence type="ECO:0000313" key="2">
    <source>
        <dbReference type="EMBL" id="MFC7060592.1"/>
    </source>
</evidence>
<dbReference type="Pfam" id="PF09581">
    <property type="entry name" value="Spore_III_AF"/>
    <property type="match status" value="1"/>
</dbReference>
<dbReference type="RefSeq" id="WP_204706679.1">
    <property type="nucleotide sequence ID" value="NZ_JBHSZV010000004.1"/>
</dbReference>
<dbReference type="InterPro" id="IPR014245">
    <property type="entry name" value="Spore_III_AF"/>
</dbReference>
<keyword evidence="3" id="KW-1185">Reference proteome</keyword>
<dbReference type="Proteomes" id="UP001596410">
    <property type="component" value="Unassembled WGS sequence"/>
</dbReference>
<sequence length="202" mass="23161">MQIFIQWITEIVLFLLLAMVADALLPSGLMKKYARLVLAILLILVIIDPLLQFLKIDPHRILNSVENQMDLSMETDQLTKEIEEKKNEIIIGQDAYTLQQVQGAVVEQLKAPLETSHQLTINQVDLEFVAKPYSLESLDKLVLFVTTNEEEQAVEEVIISSADSSQSENVNNREQEGIQELVAQHLELEKEQIEIRWEEDHE</sequence>
<evidence type="ECO:0000256" key="1">
    <source>
        <dbReference type="SAM" id="Phobius"/>
    </source>
</evidence>
<keyword evidence="1" id="KW-0812">Transmembrane</keyword>